<dbReference type="GO" id="GO:0042256">
    <property type="term" value="P:cytosolic ribosome assembly"/>
    <property type="evidence" value="ECO:0007669"/>
    <property type="project" value="InterPro"/>
</dbReference>
<dbReference type="Proteomes" id="UP000001431">
    <property type="component" value="Chromosome"/>
</dbReference>
<evidence type="ECO:0000313" key="5">
    <source>
        <dbReference type="Proteomes" id="UP000001431"/>
    </source>
</evidence>
<evidence type="ECO:0000256" key="3">
    <source>
        <dbReference type="HAMAP-Rule" id="MF_00032"/>
    </source>
</evidence>
<accession>A3MX76</accession>
<reference evidence="4" key="1">
    <citation type="submission" date="2007-02" db="EMBL/GenBank/DDBJ databases">
        <title>Complete sequence of Pyrobaculum calidifontis JCM 11548.</title>
        <authorList>
            <consortium name="US DOE Joint Genome Institute"/>
            <person name="Copeland A."/>
            <person name="Lucas S."/>
            <person name="Lapidus A."/>
            <person name="Barry K."/>
            <person name="Glavina del Rio T."/>
            <person name="Dalin E."/>
            <person name="Tice H."/>
            <person name="Pitluck S."/>
            <person name="Chain P."/>
            <person name="Malfatti S."/>
            <person name="Shin M."/>
            <person name="Vergez L."/>
            <person name="Schmutz J."/>
            <person name="Larimer F."/>
            <person name="Land M."/>
            <person name="Hauser L."/>
            <person name="Kyrpides N."/>
            <person name="Mikhailova N."/>
            <person name="Cozen A.E."/>
            <person name="Fitz-Gibbon S.T."/>
            <person name="House C.H."/>
            <person name="Saltikov C."/>
            <person name="Lowe T.M."/>
            <person name="Richardson P."/>
        </authorList>
    </citation>
    <scope>NUCLEOTIDE SEQUENCE [LARGE SCALE GENOMIC DNA]</scope>
    <source>
        <strain evidence="4">JCM 11548</strain>
    </source>
</reference>
<dbReference type="SUPFAM" id="SSF55909">
    <property type="entry name" value="Pentein"/>
    <property type="match status" value="1"/>
</dbReference>
<evidence type="ECO:0000256" key="1">
    <source>
        <dbReference type="ARBA" id="ARBA00022540"/>
    </source>
</evidence>
<dbReference type="RefSeq" id="WP_011850501.1">
    <property type="nucleotide sequence ID" value="NC_009073.1"/>
</dbReference>
<dbReference type="InterPro" id="IPR002769">
    <property type="entry name" value="eIF6"/>
</dbReference>
<dbReference type="eggNOG" id="arCOG04176">
    <property type="taxonomic scope" value="Archaea"/>
</dbReference>
<name>A3MX76_PYRCJ</name>
<dbReference type="Pfam" id="PF01912">
    <property type="entry name" value="eIF-6"/>
    <property type="match status" value="1"/>
</dbReference>
<dbReference type="GO" id="GO:0043022">
    <property type="term" value="F:ribosome binding"/>
    <property type="evidence" value="ECO:0007669"/>
    <property type="project" value="InterPro"/>
</dbReference>
<comment type="similarity">
    <text evidence="3">Belongs to the eIF-6 family.</text>
</comment>
<dbReference type="STRING" id="410359.Pcal_1826"/>
<organism evidence="4 5">
    <name type="scientific">Pyrobaculum calidifontis (strain DSM 21063 / JCM 11548 / VA1)</name>
    <dbReference type="NCBI Taxonomy" id="410359"/>
    <lineage>
        <taxon>Archaea</taxon>
        <taxon>Thermoproteota</taxon>
        <taxon>Thermoprotei</taxon>
        <taxon>Thermoproteales</taxon>
        <taxon>Thermoproteaceae</taxon>
        <taxon>Pyrobaculum</taxon>
    </lineage>
</organism>
<gene>
    <name evidence="3" type="primary">eif6</name>
    <name evidence="4" type="ordered locus">Pcal_1826</name>
</gene>
<dbReference type="SMART" id="SM00654">
    <property type="entry name" value="eIF6"/>
    <property type="match status" value="1"/>
</dbReference>
<dbReference type="GeneID" id="4910210"/>
<dbReference type="Gene3D" id="3.75.10.10">
    <property type="entry name" value="L-arginine/glycine Amidinotransferase, Chain A"/>
    <property type="match status" value="1"/>
</dbReference>
<dbReference type="HAMAP" id="MF_00032">
    <property type="entry name" value="eIF_6"/>
    <property type="match status" value="1"/>
</dbReference>
<dbReference type="NCBIfam" id="NF003126">
    <property type="entry name" value="PRK04046.1-1"/>
    <property type="match status" value="1"/>
</dbReference>
<dbReference type="OrthoDB" id="33582at2157"/>
<dbReference type="HOGENOM" id="CLU_071894_1_0_2"/>
<dbReference type="EMBL" id="CP000561">
    <property type="protein sequence ID" value="ABO09243.1"/>
    <property type="molecule type" value="Genomic_DNA"/>
</dbReference>
<dbReference type="NCBIfam" id="TIGR00323">
    <property type="entry name" value="eIF-6"/>
    <property type="match status" value="1"/>
</dbReference>
<proteinExistence type="inferred from homology"/>
<dbReference type="GO" id="GO:0003743">
    <property type="term" value="F:translation initiation factor activity"/>
    <property type="evidence" value="ECO:0007669"/>
    <property type="project" value="UniProtKB-UniRule"/>
</dbReference>
<dbReference type="PANTHER" id="PTHR10784">
    <property type="entry name" value="TRANSLATION INITIATION FACTOR 6"/>
    <property type="match status" value="1"/>
</dbReference>
<comment type="function">
    <text evidence="3">Binds to the 50S ribosomal subunit and prevents its association with the 30S ribosomal subunit to form the 70S initiation complex.</text>
</comment>
<protein>
    <recommendedName>
        <fullName evidence="3">Translation initiation factor 6</fullName>
        <shortName evidence="3">aIF-6</shortName>
    </recommendedName>
</protein>
<keyword evidence="1 3" id="KW-0396">Initiation factor</keyword>
<sequence>MKFDISPARLFGSSSVGVFLATNNTVTFVPPDTPEKIDDLVRNTLRTTVAKFTIAKSPLLGIFTVVNDNGVLLSPLALEEEVKLFKSLGLNVGIVATKYTAVSNLVLANNRAALVSPLLEPQARKTVSDVLGVEVVVDTIAGNPLVGSLAVVNSRGLLVAPEATDDDLKKLADYFKVKVDVGTVNKGKSFLRGGLVVNDYGALVGDETAGPELMRITQVLG</sequence>
<evidence type="ECO:0000313" key="4">
    <source>
        <dbReference type="EMBL" id="ABO09243.1"/>
    </source>
</evidence>
<dbReference type="PIRSF" id="PIRSF006413">
    <property type="entry name" value="IF-6"/>
    <property type="match status" value="1"/>
</dbReference>
<evidence type="ECO:0000256" key="2">
    <source>
        <dbReference type="ARBA" id="ARBA00022917"/>
    </source>
</evidence>
<dbReference type="KEGG" id="pcl:Pcal_1826"/>
<dbReference type="AlphaFoldDB" id="A3MX76"/>
<keyword evidence="2 3" id="KW-0648">Protein biosynthesis</keyword>
<keyword evidence="5" id="KW-1185">Reference proteome</keyword>